<evidence type="ECO:0000313" key="9">
    <source>
        <dbReference type="Proteomes" id="UP000016922"/>
    </source>
</evidence>
<dbReference type="GO" id="GO:0031507">
    <property type="term" value="P:heterochromatin formation"/>
    <property type="evidence" value="ECO:0007669"/>
    <property type="project" value="TreeGrafter"/>
</dbReference>
<evidence type="ECO:0000313" key="8">
    <source>
        <dbReference type="EMBL" id="EPE31551.1"/>
    </source>
</evidence>
<feature type="region of interest" description="Disordered" evidence="6">
    <location>
        <begin position="125"/>
        <end position="226"/>
    </location>
</feature>
<dbReference type="InterPro" id="IPR051377">
    <property type="entry name" value="DNA_Pol-Epsilon_Subunit"/>
</dbReference>
<reference evidence="8 9" key="1">
    <citation type="journal article" date="2013" name="BMC Genomics">
        <title>Genomics-driven discovery of the pneumocandin biosynthetic gene cluster in the fungus Glarea lozoyensis.</title>
        <authorList>
            <person name="Chen L."/>
            <person name="Yue Q."/>
            <person name="Zhang X."/>
            <person name="Xiang M."/>
            <person name="Wang C."/>
            <person name="Li S."/>
            <person name="Che Y."/>
            <person name="Ortiz-Lopez F.J."/>
            <person name="Bills G.F."/>
            <person name="Liu X."/>
            <person name="An Z."/>
        </authorList>
    </citation>
    <scope>NUCLEOTIDE SEQUENCE [LARGE SCALE GENOMIC DNA]</scope>
    <source>
        <strain evidence="9">ATCC 20868 / MF5171</strain>
    </source>
</reference>
<dbReference type="PANTHER" id="PTHR46172">
    <property type="entry name" value="DNA POLYMERASE EPSILON SUBUNIT 3"/>
    <property type="match status" value="1"/>
</dbReference>
<dbReference type="RefSeq" id="XP_008081280.1">
    <property type="nucleotide sequence ID" value="XM_008083089.1"/>
</dbReference>
<dbReference type="GO" id="GO:0031490">
    <property type="term" value="F:chromatin DNA binding"/>
    <property type="evidence" value="ECO:0007669"/>
    <property type="project" value="TreeGrafter"/>
</dbReference>
<keyword evidence="2" id="KW-0235">DNA replication</keyword>
<keyword evidence="9" id="KW-1185">Reference proteome</keyword>
<dbReference type="CDD" id="cd22928">
    <property type="entry name" value="HFD_POLE3_DPB4"/>
    <property type="match status" value="1"/>
</dbReference>
<dbReference type="Pfam" id="PF00808">
    <property type="entry name" value="CBFD_NFYB_HMF"/>
    <property type="match status" value="1"/>
</dbReference>
<dbReference type="Gene3D" id="1.10.20.10">
    <property type="entry name" value="Histone, subunit A"/>
    <property type="match status" value="1"/>
</dbReference>
<dbReference type="GO" id="GO:0008623">
    <property type="term" value="C:CHRAC"/>
    <property type="evidence" value="ECO:0007669"/>
    <property type="project" value="TreeGrafter"/>
</dbReference>
<dbReference type="PANTHER" id="PTHR46172:SF1">
    <property type="entry name" value="DNA POLYMERASE EPSILON SUBUNIT 3"/>
    <property type="match status" value="1"/>
</dbReference>
<feature type="domain" description="Transcription factor CBF/NF-Y/archaeal histone" evidence="7">
    <location>
        <begin position="36"/>
        <end position="100"/>
    </location>
</feature>
<gene>
    <name evidence="8" type="ORF">GLAREA_12307</name>
</gene>
<evidence type="ECO:0000256" key="5">
    <source>
        <dbReference type="ARBA" id="ARBA00042096"/>
    </source>
</evidence>
<organism evidence="8 9">
    <name type="scientific">Glarea lozoyensis (strain ATCC 20868 / MF5171)</name>
    <dbReference type="NCBI Taxonomy" id="1116229"/>
    <lineage>
        <taxon>Eukaryota</taxon>
        <taxon>Fungi</taxon>
        <taxon>Dikarya</taxon>
        <taxon>Ascomycota</taxon>
        <taxon>Pezizomycotina</taxon>
        <taxon>Leotiomycetes</taxon>
        <taxon>Helotiales</taxon>
        <taxon>Helotiaceae</taxon>
        <taxon>Glarea</taxon>
    </lineage>
</organism>
<dbReference type="GeneID" id="19471348"/>
<accession>S3DHN6</accession>
<dbReference type="AlphaFoldDB" id="S3DHN6"/>
<dbReference type="eggNOG" id="KOG0870">
    <property type="taxonomic scope" value="Eukaryota"/>
</dbReference>
<dbReference type="GO" id="GO:0008622">
    <property type="term" value="C:epsilon DNA polymerase complex"/>
    <property type="evidence" value="ECO:0007669"/>
    <property type="project" value="TreeGrafter"/>
</dbReference>
<name>S3DHN6_GLAL2</name>
<feature type="compositionally biased region" description="Acidic residues" evidence="6">
    <location>
        <begin position="180"/>
        <end position="226"/>
    </location>
</feature>
<dbReference type="InterPro" id="IPR009072">
    <property type="entry name" value="Histone-fold"/>
</dbReference>
<dbReference type="HOGENOM" id="CLU_043417_1_1_1"/>
<dbReference type="EMBL" id="KE145361">
    <property type="protein sequence ID" value="EPE31551.1"/>
    <property type="molecule type" value="Genomic_DNA"/>
</dbReference>
<dbReference type="OrthoDB" id="1707486at2759"/>
<dbReference type="GO" id="GO:0006974">
    <property type="term" value="P:DNA damage response"/>
    <property type="evidence" value="ECO:0007669"/>
    <property type="project" value="TreeGrafter"/>
</dbReference>
<evidence type="ECO:0000256" key="4">
    <source>
        <dbReference type="ARBA" id="ARBA00039775"/>
    </source>
</evidence>
<feature type="compositionally biased region" description="Basic and acidic residues" evidence="6">
    <location>
        <begin position="125"/>
        <end position="140"/>
    </location>
</feature>
<dbReference type="STRING" id="1116229.S3DHN6"/>
<protein>
    <recommendedName>
        <fullName evidence="4">DNA polymerase epsilon subunit D</fullName>
    </recommendedName>
    <alternativeName>
        <fullName evidence="5">DNA polymerase II subunit D</fullName>
    </alternativeName>
</protein>
<evidence type="ECO:0000256" key="3">
    <source>
        <dbReference type="ARBA" id="ARBA00023242"/>
    </source>
</evidence>
<dbReference type="KEGG" id="glz:GLAREA_12307"/>
<dbReference type="OMA" id="NTYRRKV"/>
<dbReference type="Proteomes" id="UP000016922">
    <property type="component" value="Unassembled WGS sequence"/>
</dbReference>
<dbReference type="SUPFAM" id="SSF47113">
    <property type="entry name" value="Histone-fold"/>
    <property type="match status" value="1"/>
</dbReference>
<evidence type="ECO:0000259" key="7">
    <source>
        <dbReference type="Pfam" id="PF00808"/>
    </source>
</evidence>
<evidence type="ECO:0000256" key="2">
    <source>
        <dbReference type="ARBA" id="ARBA00022705"/>
    </source>
</evidence>
<evidence type="ECO:0000256" key="6">
    <source>
        <dbReference type="SAM" id="MobiDB-lite"/>
    </source>
</evidence>
<keyword evidence="3" id="KW-0539">Nucleus</keyword>
<dbReference type="GO" id="GO:0006272">
    <property type="term" value="P:leading strand elongation"/>
    <property type="evidence" value="ECO:0007669"/>
    <property type="project" value="TreeGrafter"/>
</dbReference>
<evidence type="ECO:0000256" key="1">
    <source>
        <dbReference type="ARBA" id="ARBA00004123"/>
    </source>
</evidence>
<proteinExistence type="predicted"/>
<comment type="subcellular location">
    <subcellularLocation>
        <location evidence="1">Nucleus</location>
    </subcellularLocation>
</comment>
<dbReference type="InterPro" id="IPR003958">
    <property type="entry name" value="CBFA_NFYB_domain"/>
</dbReference>
<dbReference type="GO" id="GO:0046982">
    <property type="term" value="F:protein heterodimerization activity"/>
    <property type="evidence" value="ECO:0007669"/>
    <property type="project" value="InterPro"/>
</dbReference>
<sequence>MPPKKVIEVPKSGTGDEAALQKEQQVRDGINIEDFTLPKSIVTRLAKAALPPNTQIQGNAMLAMTKSATVFVNYLASAANENAQQNGKKTLDTHDVFAALDTLEFPDWRERLEAELAKYKEITADKRSKAKKTAADKSEDTQDGQDGQPVAKKVRLDGQGQVEEKTEGAENTADEAGNTADEEGSGEEAEEEEEEEEEGEKEGEEVEDPQATEVEDEALDNGEDSD</sequence>